<comment type="caution">
    <text evidence="1">The sequence shown here is derived from an EMBL/GenBank/DDBJ whole genome shotgun (WGS) entry which is preliminary data.</text>
</comment>
<proteinExistence type="predicted"/>
<organism evidence="1 2">
    <name type="scientific">Nocardia uniformis</name>
    <dbReference type="NCBI Taxonomy" id="53432"/>
    <lineage>
        <taxon>Bacteria</taxon>
        <taxon>Bacillati</taxon>
        <taxon>Actinomycetota</taxon>
        <taxon>Actinomycetes</taxon>
        <taxon>Mycobacteriales</taxon>
        <taxon>Nocardiaceae</taxon>
        <taxon>Nocardia</taxon>
    </lineage>
</organism>
<keyword evidence="2" id="KW-1185">Reference proteome</keyword>
<protein>
    <submittedName>
        <fullName evidence="1">Uncharacterized protein</fullName>
    </submittedName>
</protein>
<accession>A0A849CA86</accession>
<evidence type="ECO:0000313" key="2">
    <source>
        <dbReference type="Proteomes" id="UP000586827"/>
    </source>
</evidence>
<gene>
    <name evidence="1" type="ORF">HLB23_26010</name>
</gene>
<sequence>MELRLKPPPTRFSSKRLLILMTAGVAAVGAATLLVTGTGPGMSRNHQQIPCPEPAALEIWGGGVRELGPPGSAQFLP</sequence>
<dbReference type="EMBL" id="JABELX010000010">
    <property type="protein sequence ID" value="NNH73270.1"/>
    <property type="molecule type" value="Genomic_DNA"/>
</dbReference>
<reference evidence="1 2" key="1">
    <citation type="submission" date="2020-05" db="EMBL/GenBank/DDBJ databases">
        <title>MicrobeNet Type strains.</title>
        <authorList>
            <person name="Nicholson A.C."/>
        </authorList>
    </citation>
    <scope>NUCLEOTIDE SEQUENCE [LARGE SCALE GENOMIC DNA]</scope>
    <source>
        <strain evidence="1 2">JCM 3224</strain>
    </source>
</reference>
<evidence type="ECO:0000313" key="1">
    <source>
        <dbReference type="EMBL" id="NNH73270.1"/>
    </source>
</evidence>
<dbReference type="AlphaFoldDB" id="A0A849CA86"/>
<dbReference type="RefSeq" id="WP_067516943.1">
    <property type="nucleotide sequence ID" value="NZ_JABELX010000010.1"/>
</dbReference>
<name>A0A849CA86_9NOCA</name>
<dbReference type="Proteomes" id="UP000586827">
    <property type="component" value="Unassembled WGS sequence"/>
</dbReference>